<sequence>MATFPFDVVGFDLDGTLLDTHEDLAAAVNHALALIDRMPVPASEVRKLVGGGARLMLERALTLTGGIPAEEFDRLHHELLAFYEANIAVHTQLFPGGLAMLDGLAARGVKLAVVTNKLEGLSVKLFDELALTDRFFTIIGGDTLGVERRKPKPDMVEEMIRRAGSRRAAFVGDSSFDTGAARAAGVPCVACSFGFNDLPVDELGAAAVIDHFDELIPTLEAL</sequence>
<comment type="catalytic activity">
    <reaction evidence="1">
        <text>2-phosphoglycolate + H2O = glycolate + phosphate</text>
        <dbReference type="Rhea" id="RHEA:14369"/>
        <dbReference type="ChEBI" id="CHEBI:15377"/>
        <dbReference type="ChEBI" id="CHEBI:29805"/>
        <dbReference type="ChEBI" id="CHEBI:43474"/>
        <dbReference type="ChEBI" id="CHEBI:58033"/>
        <dbReference type="EC" id="3.1.3.18"/>
    </reaction>
</comment>
<dbReference type="SUPFAM" id="SSF56784">
    <property type="entry name" value="HAD-like"/>
    <property type="match status" value="1"/>
</dbReference>
<evidence type="ECO:0000313" key="6">
    <source>
        <dbReference type="Proteomes" id="UP001361239"/>
    </source>
</evidence>
<dbReference type="SFLD" id="SFLDS00003">
    <property type="entry name" value="Haloacid_Dehalogenase"/>
    <property type="match status" value="1"/>
</dbReference>
<comment type="similarity">
    <text evidence="3">Belongs to the HAD-like hydrolase superfamily. CbbY/CbbZ/Gph/YieH family.</text>
</comment>
<dbReference type="Gene3D" id="3.40.50.1000">
    <property type="entry name" value="HAD superfamily/HAD-like"/>
    <property type="match status" value="1"/>
</dbReference>
<evidence type="ECO:0000256" key="4">
    <source>
        <dbReference type="ARBA" id="ARBA00013078"/>
    </source>
</evidence>
<name>A0ABU8RQY4_9SPHN</name>
<dbReference type="GO" id="GO:0016787">
    <property type="term" value="F:hydrolase activity"/>
    <property type="evidence" value="ECO:0007669"/>
    <property type="project" value="UniProtKB-KW"/>
</dbReference>
<evidence type="ECO:0000313" key="5">
    <source>
        <dbReference type="EMBL" id="MEJ5975505.1"/>
    </source>
</evidence>
<evidence type="ECO:0000256" key="2">
    <source>
        <dbReference type="ARBA" id="ARBA00004818"/>
    </source>
</evidence>
<organism evidence="5 6">
    <name type="scientific">Novosphingobium anseongense</name>
    <dbReference type="NCBI Taxonomy" id="3133436"/>
    <lineage>
        <taxon>Bacteria</taxon>
        <taxon>Pseudomonadati</taxon>
        <taxon>Pseudomonadota</taxon>
        <taxon>Alphaproteobacteria</taxon>
        <taxon>Sphingomonadales</taxon>
        <taxon>Sphingomonadaceae</taxon>
        <taxon>Novosphingobium</taxon>
    </lineage>
</organism>
<evidence type="ECO:0000256" key="1">
    <source>
        <dbReference type="ARBA" id="ARBA00000830"/>
    </source>
</evidence>
<evidence type="ECO:0000256" key="3">
    <source>
        <dbReference type="ARBA" id="ARBA00006171"/>
    </source>
</evidence>
<dbReference type="InterPro" id="IPR023198">
    <property type="entry name" value="PGP-like_dom2"/>
</dbReference>
<dbReference type="PANTHER" id="PTHR43434:SF1">
    <property type="entry name" value="PHOSPHOGLYCOLATE PHOSPHATASE"/>
    <property type="match status" value="1"/>
</dbReference>
<accession>A0ABU8RQY4</accession>
<protein>
    <recommendedName>
        <fullName evidence="4">phosphoglycolate phosphatase</fullName>
        <ecNumber evidence="4">3.1.3.18</ecNumber>
    </recommendedName>
</protein>
<dbReference type="PANTHER" id="PTHR43434">
    <property type="entry name" value="PHOSPHOGLYCOLATE PHOSPHATASE"/>
    <property type="match status" value="1"/>
</dbReference>
<dbReference type="EMBL" id="JBBHJZ010000001">
    <property type="protein sequence ID" value="MEJ5975505.1"/>
    <property type="molecule type" value="Genomic_DNA"/>
</dbReference>
<dbReference type="InterPro" id="IPR036412">
    <property type="entry name" value="HAD-like_sf"/>
</dbReference>
<dbReference type="NCBIfam" id="TIGR01549">
    <property type="entry name" value="HAD-SF-IA-v1"/>
    <property type="match status" value="1"/>
</dbReference>
<reference evidence="5 6" key="1">
    <citation type="submission" date="2024-03" db="EMBL/GenBank/DDBJ databases">
        <authorList>
            <person name="Jo J.-H."/>
        </authorList>
    </citation>
    <scope>NUCLEOTIDE SEQUENCE [LARGE SCALE GENOMIC DNA]</scope>
    <source>
        <strain evidence="5 6">PS1R-30</strain>
    </source>
</reference>
<dbReference type="InterPro" id="IPR050155">
    <property type="entry name" value="HAD-like_hydrolase_sf"/>
</dbReference>
<dbReference type="InterPro" id="IPR023214">
    <property type="entry name" value="HAD_sf"/>
</dbReference>
<keyword evidence="6" id="KW-1185">Reference proteome</keyword>
<dbReference type="Proteomes" id="UP001361239">
    <property type="component" value="Unassembled WGS sequence"/>
</dbReference>
<dbReference type="InterPro" id="IPR041492">
    <property type="entry name" value="HAD_2"/>
</dbReference>
<dbReference type="RefSeq" id="WP_339585451.1">
    <property type="nucleotide sequence ID" value="NZ_JBBHJZ010000001.1"/>
</dbReference>
<dbReference type="InterPro" id="IPR006439">
    <property type="entry name" value="HAD-SF_hydro_IA"/>
</dbReference>
<dbReference type="Pfam" id="PF13419">
    <property type="entry name" value="HAD_2"/>
    <property type="match status" value="1"/>
</dbReference>
<gene>
    <name evidence="5" type="ORF">WG901_02565</name>
</gene>
<dbReference type="EC" id="3.1.3.18" evidence="4"/>
<keyword evidence="5" id="KW-0378">Hydrolase</keyword>
<proteinExistence type="inferred from homology"/>
<comment type="pathway">
    <text evidence="2">Organic acid metabolism; glycolate biosynthesis; glycolate from 2-phosphoglycolate: step 1/1.</text>
</comment>
<comment type="caution">
    <text evidence="5">The sequence shown here is derived from an EMBL/GenBank/DDBJ whole genome shotgun (WGS) entry which is preliminary data.</text>
</comment>
<dbReference type="Gene3D" id="1.10.150.240">
    <property type="entry name" value="Putative phosphatase, domain 2"/>
    <property type="match status" value="1"/>
</dbReference>
<dbReference type="SFLD" id="SFLDG01129">
    <property type="entry name" value="C1.5:_HAD__Beta-PGM__Phosphata"/>
    <property type="match status" value="1"/>
</dbReference>